<accession>A0A3L8PYI1</accession>
<keyword evidence="3" id="KW-1185">Reference proteome</keyword>
<name>A0A3L8PYI1_9GAMM</name>
<keyword evidence="1" id="KW-0812">Transmembrane</keyword>
<evidence type="ECO:0000256" key="1">
    <source>
        <dbReference type="SAM" id="Phobius"/>
    </source>
</evidence>
<feature type="transmembrane region" description="Helical" evidence="1">
    <location>
        <begin position="44"/>
        <end position="63"/>
    </location>
</feature>
<protein>
    <submittedName>
        <fullName evidence="2">Uncharacterized protein</fullName>
    </submittedName>
</protein>
<comment type="caution">
    <text evidence="2">The sequence shown here is derived from an EMBL/GenBank/DDBJ whole genome shotgun (WGS) entry which is preliminary data.</text>
</comment>
<evidence type="ECO:0000313" key="3">
    <source>
        <dbReference type="Proteomes" id="UP000281474"/>
    </source>
</evidence>
<dbReference type="EMBL" id="QZEI01000016">
    <property type="protein sequence ID" value="RLV60401.1"/>
    <property type="molecule type" value="Genomic_DNA"/>
</dbReference>
<keyword evidence="1" id="KW-0472">Membrane</keyword>
<dbReference type="AlphaFoldDB" id="A0A3L8PYI1"/>
<evidence type="ECO:0000313" key="2">
    <source>
        <dbReference type="EMBL" id="RLV60401.1"/>
    </source>
</evidence>
<gene>
    <name evidence="2" type="ORF">D5018_07015</name>
</gene>
<organism evidence="2 3">
    <name type="scientific">Parashewanella curva</name>
    <dbReference type="NCBI Taxonomy" id="2338552"/>
    <lineage>
        <taxon>Bacteria</taxon>
        <taxon>Pseudomonadati</taxon>
        <taxon>Pseudomonadota</taxon>
        <taxon>Gammaproteobacteria</taxon>
        <taxon>Alteromonadales</taxon>
        <taxon>Shewanellaceae</taxon>
        <taxon>Parashewanella</taxon>
    </lineage>
</organism>
<proteinExistence type="predicted"/>
<keyword evidence="1" id="KW-1133">Transmembrane helix</keyword>
<feature type="transmembrane region" description="Helical" evidence="1">
    <location>
        <begin position="20"/>
        <end position="37"/>
    </location>
</feature>
<feature type="transmembrane region" description="Helical" evidence="1">
    <location>
        <begin position="69"/>
        <end position="89"/>
    </location>
</feature>
<reference evidence="2 3" key="1">
    <citation type="submission" date="2018-09" db="EMBL/GenBank/DDBJ databases">
        <title>Phylogeny of the Shewanellaceae, and recommendation for two new genera, Pseudoshewanella and Parashewanella.</title>
        <authorList>
            <person name="Wang G."/>
        </authorList>
    </citation>
    <scope>NUCLEOTIDE SEQUENCE [LARGE SCALE GENOMIC DNA]</scope>
    <source>
        <strain evidence="2 3">C51</strain>
    </source>
</reference>
<dbReference type="Proteomes" id="UP000281474">
    <property type="component" value="Unassembled WGS sequence"/>
</dbReference>
<sequence>MIIGLGLLLYNEYYEKVPESLLAFSLGFIGYSCQLFVQRTKIYPLHLLEYIFLISFVSYDLFVSVESTAMFFLFGYFTTKAIFRAIIWFKSASTDD</sequence>